<comment type="caution">
    <text evidence="2">The sequence shown here is derived from an EMBL/GenBank/DDBJ whole genome shotgun (WGS) entry which is preliminary data.</text>
</comment>
<name>A0A9X0HJC9_SOLP1</name>
<keyword evidence="1" id="KW-0732">Signal</keyword>
<dbReference type="AlphaFoldDB" id="A0A9X0HJC9"/>
<sequence length="178" mass="20201">MKTLFAAPVLGLLMLVAPRAHAQAAWPDRTRALPAKLRQVPVGLTLWHTPNPVYPEPNPEKPGQYVWKHSTSVRADVADLEIVECGSFIWYNESGWQANMRETPAEFAELFGCPQGKLLKGQTYTYERNYRYATSRQQLYGGDALWYILARDKNGRLFKGMGLIETEQQLQGDNTSTR</sequence>
<dbReference type="Proteomes" id="UP000054223">
    <property type="component" value="Unassembled WGS sequence"/>
</dbReference>
<evidence type="ECO:0008006" key="4">
    <source>
        <dbReference type="Google" id="ProtNLM"/>
    </source>
</evidence>
<protein>
    <recommendedName>
        <fullName evidence="4">Secreted protein</fullName>
    </recommendedName>
</protein>
<reference evidence="2 3" key="1">
    <citation type="submission" date="2015-11" db="EMBL/GenBank/DDBJ databases">
        <title>Solirubrum puertoriconensis gen. nov. an environmental bacteria isolated in Puerto Rico.</title>
        <authorList>
            <person name="Cuebas-Irizarry M.F."/>
            <person name="Montalvo-Rodriguez R."/>
        </authorList>
    </citation>
    <scope>NUCLEOTIDE SEQUENCE [LARGE SCALE GENOMIC DNA]</scope>
    <source>
        <strain evidence="2 3">MC1A</strain>
    </source>
</reference>
<feature type="chain" id="PRO_5040824815" description="Secreted protein" evidence="1">
    <location>
        <begin position="23"/>
        <end position="178"/>
    </location>
</feature>
<keyword evidence="3" id="KW-1185">Reference proteome</keyword>
<accession>A0A9X0HJC9</accession>
<dbReference type="RefSeq" id="WP_059072639.1">
    <property type="nucleotide sequence ID" value="NZ_LNAL01000008.1"/>
</dbReference>
<evidence type="ECO:0000256" key="1">
    <source>
        <dbReference type="SAM" id="SignalP"/>
    </source>
</evidence>
<dbReference type="OrthoDB" id="882231at2"/>
<proteinExistence type="predicted"/>
<organism evidence="2 3">
    <name type="scientific">Solirubrum puertoriconensis</name>
    <dbReference type="NCBI Taxonomy" id="1751427"/>
    <lineage>
        <taxon>Bacteria</taxon>
        <taxon>Pseudomonadati</taxon>
        <taxon>Bacteroidota</taxon>
        <taxon>Cytophagia</taxon>
        <taxon>Cytophagales</taxon>
    </lineage>
</organism>
<gene>
    <name evidence="2" type="ORF">ASU33_06370</name>
</gene>
<dbReference type="EMBL" id="LNAL01000008">
    <property type="protein sequence ID" value="KUG06945.1"/>
    <property type="molecule type" value="Genomic_DNA"/>
</dbReference>
<evidence type="ECO:0000313" key="2">
    <source>
        <dbReference type="EMBL" id="KUG06945.1"/>
    </source>
</evidence>
<evidence type="ECO:0000313" key="3">
    <source>
        <dbReference type="Proteomes" id="UP000054223"/>
    </source>
</evidence>
<feature type="signal peptide" evidence="1">
    <location>
        <begin position="1"/>
        <end position="22"/>
    </location>
</feature>